<dbReference type="Proteomes" id="UP000232145">
    <property type="component" value="Unassembled WGS sequence"/>
</dbReference>
<gene>
    <name evidence="1" type="ORF">CH364_17220</name>
</gene>
<dbReference type="AlphaFoldDB" id="A0A2N0AGI6"/>
<evidence type="ECO:0008006" key="3">
    <source>
        <dbReference type="Google" id="ProtNLM"/>
    </source>
</evidence>
<dbReference type="SUPFAM" id="SSF54909">
    <property type="entry name" value="Dimeric alpha+beta barrel"/>
    <property type="match status" value="1"/>
</dbReference>
<dbReference type="InterPro" id="IPR011008">
    <property type="entry name" value="Dimeric_a/b-barrel"/>
</dbReference>
<accession>A0A2N0AGI6</accession>
<evidence type="ECO:0000313" key="2">
    <source>
        <dbReference type="Proteomes" id="UP000232145"/>
    </source>
</evidence>
<dbReference type="OrthoDB" id="342096at2"/>
<dbReference type="Gene3D" id="3.30.70.100">
    <property type="match status" value="1"/>
</dbReference>
<comment type="caution">
    <text evidence="1">The sequence shown here is derived from an EMBL/GenBank/DDBJ whole genome shotgun (WGS) entry which is preliminary data.</text>
</comment>
<dbReference type="EMBL" id="NPDX01000006">
    <property type="protein sequence ID" value="PJZ83406.1"/>
    <property type="molecule type" value="Genomic_DNA"/>
</dbReference>
<proteinExistence type="predicted"/>
<reference evidence="1 2" key="1">
    <citation type="submission" date="2017-07" db="EMBL/GenBank/DDBJ databases">
        <title>Leptospira spp. isolated from tropical soils.</title>
        <authorList>
            <person name="Thibeaux R."/>
            <person name="Iraola G."/>
            <person name="Ferres I."/>
            <person name="Bierque E."/>
            <person name="Girault D."/>
            <person name="Soupe-Gilbert M.-E."/>
            <person name="Picardeau M."/>
            <person name="Goarant C."/>
        </authorList>
    </citation>
    <scope>NUCLEOTIDE SEQUENCE [LARGE SCALE GENOMIC DNA]</scope>
    <source>
        <strain evidence="1 2">FH2-B-A1</strain>
    </source>
</reference>
<keyword evidence="2" id="KW-1185">Reference proteome</keyword>
<organism evidence="1 2">
    <name type="scientific">Leptospira harrisiae</name>
    <dbReference type="NCBI Taxonomy" id="2023189"/>
    <lineage>
        <taxon>Bacteria</taxon>
        <taxon>Pseudomonadati</taxon>
        <taxon>Spirochaetota</taxon>
        <taxon>Spirochaetia</taxon>
        <taxon>Leptospirales</taxon>
        <taxon>Leptospiraceae</taxon>
        <taxon>Leptospira</taxon>
    </lineage>
</organism>
<dbReference type="RefSeq" id="WP_100745020.1">
    <property type="nucleotide sequence ID" value="NZ_NPDW01000003.1"/>
</dbReference>
<protein>
    <recommendedName>
        <fullName evidence="3">Antibiotic biosynthesis monooxygenase</fullName>
    </recommendedName>
</protein>
<sequence length="117" mass="13598">MLESLKSQGQDLLTLESLPQTTAIEIAIVECAIEDSEKYHNMRKQMLPLMQSQPGFLAWRAFRSKTREGILLDLLYWENVEDCHKAGESLQNNETGKEFFALMKQTLVFEMFERQPL</sequence>
<evidence type="ECO:0000313" key="1">
    <source>
        <dbReference type="EMBL" id="PJZ83406.1"/>
    </source>
</evidence>
<name>A0A2N0AGI6_9LEPT</name>